<gene>
    <name evidence="1" type="ORF">HannXRQ_Chr03g0063011</name>
</gene>
<protein>
    <submittedName>
        <fullName evidence="1">Uncharacterized protein</fullName>
    </submittedName>
</protein>
<accession>A0A251V4G8</accession>
<dbReference type="Proteomes" id="UP000215914">
    <property type="component" value="Chromosome 3"/>
</dbReference>
<proteinExistence type="predicted"/>
<dbReference type="AlphaFoldDB" id="A0A251V4G8"/>
<dbReference type="InParanoid" id="A0A251V4G8"/>
<organism evidence="1 2">
    <name type="scientific">Helianthus annuus</name>
    <name type="common">Common sunflower</name>
    <dbReference type="NCBI Taxonomy" id="4232"/>
    <lineage>
        <taxon>Eukaryota</taxon>
        <taxon>Viridiplantae</taxon>
        <taxon>Streptophyta</taxon>
        <taxon>Embryophyta</taxon>
        <taxon>Tracheophyta</taxon>
        <taxon>Spermatophyta</taxon>
        <taxon>Magnoliopsida</taxon>
        <taxon>eudicotyledons</taxon>
        <taxon>Gunneridae</taxon>
        <taxon>Pentapetalae</taxon>
        <taxon>asterids</taxon>
        <taxon>campanulids</taxon>
        <taxon>Asterales</taxon>
        <taxon>Asteraceae</taxon>
        <taxon>Asteroideae</taxon>
        <taxon>Heliantheae alliance</taxon>
        <taxon>Heliantheae</taxon>
        <taxon>Helianthus</taxon>
    </lineage>
</organism>
<sequence>MDDFVFTRIPSFSSLSQLTSHQIFSSTFSLWRLKHMPTIRVLVRTATIMTLAAAACGV</sequence>
<dbReference type="EMBL" id="CM007892">
    <property type="protein sequence ID" value="OTG30304.1"/>
    <property type="molecule type" value="Genomic_DNA"/>
</dbReference>
<evidence type="ECO:0000313" key="1">
    <source>
        <dbReference type="EMBL" id="OTG30304.1"/>
    </source>
</evidence>
<evidence type="ECO:0000313" key="2">
    <source>
        <dbReference type="Proteomes" id="UP000215914"/>
    </source>
</evidence>
<name>A0A251V4G8_HELAN</name>
<reference evidence="2" key="1">
    <citation type="journal article" date="2017" name="Nature">
        <title>The sunflower genome provides insights into oil metabolism, flowering and Asterid evolution.</title>
        <authorList>
            <person name="Badouin H."/>
            <person name="Gouzy J."/>
            <person name="Grassa C.J."/>
            <person name="Murat F."/>
            <person name="Staton S.E."/>
            <person name="Cottret L."/>
            <person name="Lelandais-Briere C."/>
            <person name="Owens G.L."/>
            <person name="Carrere S."/>
            <person name="Mayjonade B."/>
            <person name="Legrand L."/>
            <person name="Gill N."/>
            <person name="Kane N.C."/>
            <person name="Bowers J.E."/>
            <person name="Hubner S."/>
            <person name="Bellec A."/>
            <person name="Berard A."/>
            <person name="Berges H."/>
            <person name="Blanchet N."/>
            <person name="Boniface M.C."/>
            <person name="Brunel D."/>
            <person name="Catrice O."/>
            <person name="Chaidir N."/>
            <person name="Claudel C."/>
            <person name="Donnadieu C."/>
            <person name="Faraut T."/>
            <person name="Fievet G."/>
            <person name="Helmstetter N."/>
            <person name="King M."/>
            <person name="Knapp S.J."/>
            <person name="Lai Z."/>
            <person name="Le Paslier M.C."/>
            <person name="Lippi Y."/>
            <person name="Lorenzon L."/>
            <person name="Mandel J.R."/>
            <person name="Marage G."/>
            <person name="Marchand G."/>
            <person name="Marquand E."/>
            <person name="Bret-Mestries E."/>
            <person name="Morien E."/>
            <person name="Nambeesan S."/>
            <person name="Nguyen T."/>
            <person name="Pegot-Espagnet P."/>
            <person name="Pouilly N."/>
            <person name="Raftis F."/>
            <person name="Sallet E."/>
            <person name="Schiex T."/>
            <person name="Thomas J."/>
            <person name="Vandecasteele C."/>
            <person name="Vares D."/>
            <person name="Vear F."/>
            <person name="Vautrin S."/>
            <person name="Crespi M."/>
            <person name="Mangin B."/>
            <person name="Burke J.M."/>
            <person name="Salse J."/>
            <person name="Munos S."/>
            <person name="Vincourt P."/>
            <person name="Rieseberg L.H."/>
            <person name="Langlade N.B."/>
        </authorList>
    </citation>
    <scope>NUCLEOTIDE SEQUENCE [LARGE SCALE GENOMIC DNA]</scope>
    <source>
        <strain evidence="2">cv. SF193</strain>
    </source>
</reference>
<keyword evidence="2" id="KW-1185">Reference proteome</keyword>